<feature type="domain" description="FMN hydroxy acid dehydrogenase" evidence="4">
    <location>
        <begin position="26"/>
        <end position="390"/>
    </location>
</feature>
<dbReference type="Gene3D" id="3.20.20.70">
    <property type="entry name" value="Aldolase class I"/>
    <property type="match status" value="1"/>
</dbReference>
<dbReference type="Proteomes" id="UP000654345">
    <property type="component" value="Unassembled WGS sequence"/>
</dbReference>
<evidence type="ECO:0000256" key="2">
    <source>
        <dbReference type="ARBA" id="ARBA00023002"/>
    </source>
</evidence>
<protein>
    <submittedName>
        <fullName evidence="5">Oxidoreductase</fullName>
    </submittedName>
</protein>
<evidence type="ECO:0000313" key="5">
    <source>
        <dbReference type="EMBL" id="GHO59327.1"/>
    </source>
</evidence>
<gene>
    <name evidence="5" type="ORF">KSB_78020</name>
</gene>
<dbReference type="PIRSF" id="PIRSF000138">
    <property type="entry name" value="Al-hdrx_acd_dh"/>
    <property type="match status" value="1"/>
</dbReference>
<dbReference type="PROSITE" id="PS51349">
    <property type="entry name" value="FMN_HYDROXY_ACID_DH_2"/>
    <property type="match status" value="1"/>
</dbReference>
<dbReference type="InterPro" id="IPR037396">
    <property type="entry name" value="FMN_HAD"/>
</dbReference>
<evidence type="ECO:0000256" key="1">
    <source>
        <dbReference type="ARBA" id="ARBA00001917"/>
    </source>
</evidence>
<dbReference type="SUPFAM" id="SSF51395">
    <property type="entry name" value="FMN-linked oxidoreductases"/>
    <property type="match status" value="1"/>
</dbReference>
<sequence>MSSLPPPSSYGLQRQFQVYMAGLQGQRPSLPVDPEALEQAANRAMTPEASGYLNGMADSMRANLAAFQRWRIVPRMLRNVAERDLSIQLFNKRYPVPILLAPIGVQSIVHTEAETGAARAAASVGLPFIFSTASSTPLEQVAQAMGDAPRWFQLYWSKDPEFNQSIVQRAERAGCEAIVVTLDTYLLAWRPSDIQNAYLPFILGQGIGNYLSDPAFRKGLSQPPEVNPQEAIQRFLAIFTNPSLTWQDLATLRQQTKLPILLKGILHPDDARKAIDAGMDGVIVSNHGGRQVEGAIASLDALPAISEAVRGEVPILLDSGIRRASDVLKAIALGAQAVLLGRPYIWALALNGEQGVRELLANLLADLDLTLALSGCTSFAEVDASAVVRM</sequence>
<dbReference type="PROSITE" id="PS00557">
    <property type="entry name" value="FMN_HYDROXY_ACID_DH_1"/>
    <property type="match status" value="1"/>
</dbReference>
<evidence type="ECO:0000259" key="4">
    <source>
        <dbReference type="PROSITE" id="PS51349"/>
    </source>
</evidence>
<keyword evidence="6" id="KW-1185">Reference proteome</keyword>
<accession>A0ABQ3V3J0</accession>
<comment type="cofactor">
    <cofactor evidence="1">
        <name>FMN</name>
        <dbReference type="ChEBI" id="CHEBI:58210"/>
    </cofactor>
</comment>
<dbReference type="InterPro" id="IPR012133">
    <property type="entry name" value="Alpha-hydoxy_acid_DH_FMN"/>
</dbReference>
<organism evidence="5 6">
    <name type="scientific">Ktedonobacter robiniae</name>
    <dbReference type="NCBI Taxonomy" id="2778365"/>
    <lineage>
        <taxon>Bacteria</taxon>
        <taxon>Bacillati</taxon>
        <taxon>Chloroflexota</taxon>
        <taxon>Ktedonobacteria</taxon>
        <taxon>Ktedonobacterales</taxon>
        <taxon>Ktedonobacteraceae</taxon>
        <taxon>Ktedonobacter</taxon>
    </lineage>
</organism>
<dbReference type="InterPro" id="IPR000262">
    <property type="entry name" value="FMN-dep_DH"/>
</dbReference>
<dbReference type="PANTHER" id="PTHR10578:SF143">
    <property type="entry name" value="FMN-DEPENDENT ALPHA-HYDROXY ACID DEHYDROGENASE PB1A11.03"/>
    <property type="match status" value="1"/>
</dbReference>
<dbReference type="Pfam" id="PF01070">
    <property type="entry name" value="FMN_dh"/>
    <property type="match status" value="1"/>
</dbReference>
<proteinExistence type="inferred from homology"/>
<dbReference type="PANTHER" id="PTHR10578">
    <property type="entry name" value="S -2-HYDROXY-ACID OXIDASE-RELATED"/>
    <property type="match status" value="1"/>
</dbReference>
<comment type="similarity">
    <text evidence="3">Belongs to the FMN-dependent alpha-hydroxy acid dehydrogenase family.</text>
</comment>
<keyword evidence="2" id="KW-0560">Oxidoreductase</keyword>
<dbReference type="InterPro" id="IPR008259">
    <property type="entry name" value="FMN_hydac_DH_AS"/>
</dbReference>
<evidence type="ECO:0000256" key="3">
    <source>
        <dbReference type="ARBA" id="ARBA00024042"/>
    </source>
</evidence>
<evidence type="ECO:0000313" key="6">
    <source>
        <dbReference type="Proteomes" id="UP000654345"/>
    </source>
</evidence>
<dbReference type="InterPro" id="IPR013785">
    <property type="entry name" value="Aldolase_TIM"/>
</dbReference>
<name>A0ABQ3V3J0_9CHLR</name>
<dbReference type="EMBL" id="BNJG01000003">
    <property type="protein sequence ID" value="GHO59327.1"/>
    <property type="molecule type" value="Genomic_DNA"/>
</dbReference>
<comment type="caution">
    <text evidence="5">The sequence shown here is derived from an EMBL/GenBank/DDBJ whole genome shotgun (WGS) entry which is preliminary data.</text>
</comment>
<reference evidence="5 6" key="1">
    <citation type="journal article" date="2021" name="Int. J. Syst. Evol. Microbiol.">
        <title>Reticulibacter mediterranei gen. nov., sp. nov., within the new family Reticulibacteraceae fam. nov., and Ktedonospora formicarum gen. nov., sp. nov., Ktedonobacter robiniae sp. nov., Dictyobacter formicarum sp. nov. and Dictyobacter arantiisoli sp. nov., belonging to the class Ktedonobacteria.</title>
        <authorList>
            <person name="Yabe S."/>
            <person name="Zheng Y."/>
            <person name="Wang C.M."/>
            <person name="Sakai Y."/>
            <person name="Abe K."/>
            <person name="Yokota A."/>
            <person name="Donadio S."/>
            <person name="Cavaletti L."/>
            <person name="Monciardini P."/>
        </authorList>
    </citation>
    <scope>NUCLEOTIDE SEQUENCE [LARGE SCALE GENOMIC DNA]</scope>
    <source>
        <strain evidence="5 6">SOSP1-30</strain>
    </source>
</reference>
<dbReference type="RefSeq" id="WP_201375523.1">
    <property type="nucleotide sequence ID" value="NZ_BNJG01000003.1"/>
</dbReference>